<keyword evidence="1" id="KW-0732">Signal</keyword>
<dbReference type="Proteomes" id="UP000771736">
    <property type="component" value="Unassembled WGS sequence"/>
</dbReference>
<gene>
    <name evidence="2" type="ORF">HXN26_08190</name>
</gene>
<dbReference type="RefSeq" id="WP_273160554.1">
    <property type="nucleotide sequence ID" value="NZ_JABZSJ010000046.1"/>
</dbReference>
<evidence type="ECO:0008006" key="4">
    <source>
        <dbReference type="Google" id="ProtNLM"/>
    </source>
</evidence>
<feature type="signal peptide" evidence="1">
    <location>
        <begin position="1"/>
        <end position="21"/>
    </location>
</feature>
<evidence type="ECO:0000313" key="2">
    <source>
        <dbReference type="EMBL" id="MBF1384811.1"/>
    </source>
</evidence>
<proteinExistence type="predicted"/>
<feature type="chain" id="PRO_5037505030" description="Leucine rich repeat (LRR) protein" evidence="1">
    <location>
        <begin position="22"/>
        <end position="274"/>
    </location>
</feature>
<evidence type="ECO:0000256" key="1">
    <source>
        <dbReference type="SAM" id="SignalP"/>
    </source>
</evidence>
<sequence length="274" mass="29969">MKKFFTLLVVCGLCLNMNAQALKNKIVLSIAPNTTDVQFTVKVDEGTNYSVDFGEGEATKSFEKTTEEFITVKYTFTNPKSDAREITLDATHLLSLRAAASKSINGIKEIVSDKITELGFTATNLDAYSALDISQCPALVNAVFIGSNLESIKLPKGKTLESIQVSGSWSGEKKALKDINLSDAEGLKTILITDAGLTEVDLTKQQDLVTLCIYNPLKIGLRKIKGAKELMKITRLCLNGNNLGFDKFQIELLRRLLLSNSNIPKAIITWTKAG</sequence>
<protein>
    <recommendedName>
        <fullName evidence="4">Leucine rich repeat (LRR) protein</fullName>
    </recommendedName>
</protein>
<evidence type="ECO:0000313" key="3">
    <source>
        <dbReference type="Proteomes" id="UP000771736"/>
    </source>
</evidence>
<dbReference type="Gene3D" id="3.80.10.10">
    <property type="entry name" value="Ribonuclease Inhibitor"/>
    <property type="match status" value="1"/>
</dbReference>
<dbReference type="AlphaFoldDB" id="A0A930HN81"/>
<reference evidence="2" key="1">
    <citation type="submission" date="2020-04" db="EMBL/GenBank/DDBJ databases">
        <title>Deep metagenomics examines the oral microbiome during advanced dental caries in children, revealing novel taxa and co-occurrences with host molecules.</title>
        <authorList>
            <person name="Baker J.L."/>
            <person name="Morton J.T."/>
            <person name="Dinis M."/>
            <person name="Alvarez R."/>
            <person name="Tran N.C."/>
            <person name="Knight R."/>
            <person name="Edlund A."/>
        </authorList>
    </citation>
    <scope>NUCLEOTIDE SEQUENCE</scope>
    <source>
        <strain evidence="2">JCVI_44_bin.5</strain>
    </source>
</reference>
<dbReference type="InterPro" id="IPR032675">
    <property type="entry name" value="LRR_dom_sf"/>
</dbReference>
<accession>A0A930HN81</accession>
<dbReference type="EMBL" id="JABZSJ010000046">
    <property type="protein sequence ID" value="MBF1384811.1"/>
    <property type="molecule type" value="Genomic_DNA"/>
</dbReference>
<comment type="caution">
    <text evidence="2">The sequence shown here is derived from an EMBL/GenBank/DDBJ whole genome shotgun (WGS) entry which is preliminary data.</text>
</comment>
<organism evidence="2 3">
    <name type="scientific">Prevotella aurantiaca</name>
    <dbReference type="NCBI Taxonomy" id="596085"/>
    <lineage>
        <taxon>Bacteria</taxon>
        <taxon>Pseudomonadati</taxon>
        <taxon>Bacteroidota</taxon>
        <taxon>Bacteroidia</taxon>
        <taxon>Bacteroidales</taxon>
        <taxon>Prevotellaceae</taxon>
        <taxon>Prevotella</taxon>
    </lineage>
</organism>
<name>A0A930HN81_9BACT</name>